<accession>A0A453GTL9</accession>
<keyword evidence="2" id="KW-0210">Decarboxylase</keyword>
<reference evidence="3" key="4">
    <citation type="submission" date="2019-03" db="UniProtKB">
        <authorList>
            <consortium name="EnsemblPlants"/>
        </authorList>
    </citation>
    <scope>IDENTIFICATION</scope>
</reference>
<dbReference type="InterPro" id="IPR015421">
    <property type="entry name" value="PyrdxlP-dep_Trfase_major"/>
</dbReference>
<protein>
    <recommendedName>
        <fullName evidence="5">Histidine decarboxylase</fullName>
    </recommendedName>
</protein>
<proteinExistence type="inferred from homology"/>
<dbReference type="Gene3D" id="3.40.640.10">
    <property type="entry name" value="Type I PLP-dependent aspartate aminotransferase-like (Major domain)"/>
    <property type="match status" value="1"/>
</dbReference>
<dbReference type="InterPro" id="IPR051151">
    <property type="entry name" value="Group_II_Decarboxylase"/>
</dbReference>
<dbReference type="Proteomes" id="UP000015105">
    <property type="component" value="Chromosome 3D"/>
</dbReference>
<dbReference type="EnsemblPlants" id="AET3Gv21203100.9">
    <property type="protein sequence ID" value="AET3Gv21203100.9"/>
    <property type="gene ID" value="AET3Gv21203100"/>
</dbReference>
<evidence type="ECO:0000313" key="4">
    <source>
        <dbReference type="Proteomes" id="UP000015105"/>
    </source>
</evidence>
<reference evidence="4" key="2">
    <citation type="journal article" date="2017" name="Nat. Plants">
        <title>The Aegilops tauschii genome reveals multiple impacts of transposons.</title>
        <authorList>
            <person name="Zhao G."/>
            <person name="Zou C."/>
            <person name="Li K."/>
            <person name="Wang K."/>
            <person name="Li T."/>
            <person name="Gao L."/>
            <person name="Zhang X."/>
            <person name="Wang H."/>
            <person name="Yang Z."/>
            <person name="Liu X."/>
            <person name="Jiang W."/>
            <person name="Mao L."/>
            <person name="Kong X."/>
            <person name="Jiao Y."/>
            <person name="Jia J."/>
        </authorList>
    </citation>
    <scope>NUCLEOTIDE SEQUENCE [LARGE SCALE GENOMIC DNA]</scope>
    <source>
        <strain evidence="4">cv. AL8/78</strain>
    </source>
</reference>
<reference evidence="3" key="3">
    <citation type="journal article" date="2017" name="Nature">
        <title>Genome sequence of the progenitor of the wheat D genome Aegilops tauschii.</title>
        <authorList>
            <person name="Luo M.C."/>
            <person name="Gu Y.Q."/>
            <person name="Puiu D."/>
            <person name="Wang H."/>
            <person name="Twardziok S.O."/>
            <person name="Deal K.R."/>
            <person name="Huo N."/>
            <person name="Zhu T."/>
            <person name="Wang L."/>
            <person name="Wang Y."/>
            <person name="McGuire P.E."/>
            <person name="Liu S."/>
            <person name="Long H."/>
            <person name="Ramasamy R.K."/>
            <person name="Rodriguez J.C."/>
            <person name="Van S.L."/>
            <person name="Yuan L."/>
            <person name="Wang Z."/>
            <person name="Xia Z."/>
            <person name="Xiao L."/>
            <person name="Anderson O.D."/>
            <person name="Ouyang S."/>
            <person name="Liang Y."/>
            <person name="Zimin A.V."/>
            <person name="Pertea G."/>
            <person name="Qi P."/>
            <person name="Bennetzen J.L."/>
            <person name="Dai X."/>
            <person name="Dawson M.W."/>
            <person name="Muller H.G."/>
            <person name="Kugler K."/>
            <person name="Rivarola-Duarte L."/>
            <person name="Spannagl M."/>
            <person name="Mayer K.F.X."/>
            <person name="Lu F.H."/>
            <person name="Bevan M.W."/>
            <person name="Leroy P."/>
            <person name="Li P."/>
            <person name="You F.M."/>
            <person name="Sun Q."/>
            <person name="Liu Z."/>
            <person name="Lyons E."/>
            <person name="Wicker T."/>
            <person name="Salzberg S.L."/>
            <person name="Devos K.M."/>
            <person name="Dvorak J."/>
        </authorList>
    </citation>
    <scope>NUCLEOTIDE SEQUENCE [LARGE SCALE GENOMIC DNA]</scope>
    <source>
        <strain evidence="3">cv. AL8/78</strain>
    </source>
</reference>
<reference evidence="3" key="5">
    <citation type="journal article" date="2021" name="G3 (Bethesda)">
        <title>Aegilops tauschii genome assembly Aet v5.0 features greater sequence contiguity and improved annotation.</title>
        <authorList>
            <person name="Wang L."/>
            <person name="Zhu T."/>
            <person name="Rodriguez J.C."/>
            <person name="Deal K.R."/>
            <person name="Dubcovsky J."/>
            <person name="McGuire P.E."/>
            <person name="Lux T."/>
            <person name="Spannagl M."/>
            <person name="Mayer K.F.X."/>
            <person name="Baldrich P."/>
            <person name="Meyers B.C."/>
            <person name="Huo N."/>
            <person name="Gu Y.Q."/>
            <person name="Zhou H."/>
            <person name="Devos K.M."/>
            <person name="Bennetzen J.L."/>
            <person name="Unver T."/>
            <person name="Budak H."/>
            <person name="Gulick P.J."/>
            <person name="Galiba G."/>
            <person name="Kalapos B."/>
            <person name="Nelson D.R."/>
            <person name="Li P."/>
            <person name="You F.M."/>
            <person name="Luo M.C."/>
            <person name="Dvorak J."/>
        </authorList>
    </citation>
    <scope>NUCLEOTIDE SEQUENCE [LARGE SCALE GENOMIC DNA]</scope>
    <source>
        <strain evidence="3">cv. AL8/78</strain>
    </source>
</reference>
<dbReference type="SUPFAM" id="SSF53383">
    <property type="entry name" value="PLP-dependent transferases"/>
    <property type="match status" value="1"/>
</dbReference>
<dbReference type="AlphaFoldDB" id="A0A453GTL9"/>
<evidence type="ECO:0008006" key="5">
    <source>
        <dbReference type="Google" id="ProtNLM"/>
    </source>
</evidence>
<sequence>MYLKGTHLKCLTIASTTKKIHTHVCKKKSSCSLYYHAQVNFSCKCLSFEGYPYNLDFDFSVMAQFQNFSINNLGDPFIESNYGVHSRQFEVAVLDWFARLWDLQQDEYWGYITNCGTEGNLHGLLVGLVSIY</sequence>
<dbReference type="PANTHER" id="PTHR46101:SF8">
    <property type="entry name" value="SERINE DECARBOXYLASE 2"/>
    <property type="match status" value="1"/>
</dbReference>
<dbReference type="PANTHER" id="PTHR46101">
    <property type="match status" value="1"/>
</dbReference>
<keyword evidence="4" id="KW-1185">Reference proteome</keyword>
<dbReference type="GO" id="GO:0016831">
    <property type="term" value="F:carboxy-lyase activity"/>
    <property type="evidence" value="ECO:0007669"/>
    <property type="project" value="UniProtKB-KW"/>
</dbReference>
<organism evidence="3 4">
    <name type="scientific">Aegilops tauschii subsp. strangulata</name>
    <name type="common">Goatgrass</name>
    <dbReference type="NCBI Taxonomy" id="200361"/>
    <lineage>
        <taxon>Eukaryota</taxon>
        <taxon>Viridiplantae</taxon>
        <taxon>Streptophyta</taxon>
        <taxon>Embryophyta</taxon>
        <taxon>Tracheophyta</taxon>
        <taxon>Spermatophyta</taxon>
        <taxon>Magnoliopsida</taxon>
        <taxon>Liliopsida</taxon>
        <taxon>Poales</taxon>
        <taxon>Poaceae</taxon>
        <taxon>BOP clade</taxon>
        <taxon>Pooideae</taxon>
        <taxon>Triticodae</taxon>
        <taxon>Triticeae</taxon>
        <taxon>Triticinae</taxon>
        <taxon>Aegilops</taxon>
    </lineage>
</organism>
<keyword evidence="2" id="KW-0456">Lyase</keyword>
<reference evidence="4" key="1">
    <citation type="journal article" date="2014" name="Science">
        <title>Ancient hybridizations among the ancestral genomes of bread wheat.</title>
        <authorList>
            <consortium name="International Wheat Genome Sequencing Consortium,"/>
            <person name="Marcussen T."/>
            <person name="Sandve S.R."/>
            <person name="Heier L."/>
            <person name="Spannagl M."/>
            <person name="Pfeifer M."/>
            <person name="Jakobsen K.S."/>
            <person name="Wulff B.B."/>
            <person name="Steuernagel B."/>
            <person name="Mayer K.F."/>
            <person name="Olsen O.A."/>
        </authorList>
    </citation>
    <scope>NUCLEOTIDE SEQUENCE [LARGE SCALE GENOMIC DNA]</scope>
    <source>
        <strain evidence="4">cv. AL8/78</strain>
    </source>
</reference>
<dbReference type="InterPro" id="IPR015424">
    <property type="entry name" value="PyrdxlP-dep_Trfase"/>
</dbReference>
<evidence type="ECO:0000256" key="2">
    <source>
        <dbReference type="ARBA" id="ARBA00022793"/>
    </source>
</evidence>
<dbReference type="Gramene" id="AET3Gv21203100.9">
    <property type="protein sequence ID" value="AET3Gv21203100.9"/>
    <property type="gene ID" value="AET3Gv21203100"/>
</dbReference>
<comment type="similarity">
    <text evidence="1">Belongs to the group II decarboxylase family.</text>
</comment>
<name>A0A453GTL9_AEGTS</name>
<evidence type="ECO:0000313" key="3">
    <source>
        <dbReference type="EnsemblPlants" id="AET3Gv21203100.9"/>
    </source>
</evidence>
<evidence type="ECO:0000256" key="1">
    <source>
        <dbReference type="ARBA" id="ARBA00009533"/>
    </source>
</evidence>